<protein>
    <submittedName>
        <fullName evidence="2">Haem-NO-binding</fullName>
    </submittedName>
</protein>
<organism evidence="2 3">
    <name type="scientific">Palleronia salina</name>
    <dbReference type="NCBI Taxonomy" id="313368"/>
    <lineage>
        <taxon>Bacteria</taxon>
        <taxon>Pseudomonadati</taxon>
        <taxon>Pseudomonadota</taxon>
        <taxon>Alphaproteobacteria</taxon>
        <taxon>Rhodobacterales</taxon>
        <taxon>Roseobacteraceae</taxon>
        <taxon>Palleronia</taxon>
    </lineage>
</organism>
<dbReference type="AlphaFoldDB" id="A0A1M6L404"/>
<dbReference type="Pfam" id="PF07700">
    <property type="entry name" value="HNOB"/>
    <property type="match status" value="1"/>
</dbReference>
<proteinExistence type="predicted"/>
<keyword evidence="3" id="KW-1185">Reference proteome</keyword>
<accession>A0A1M6L404</accession>
<feature type="domain" description="Heme NO-binding" evidence="1">
    <location>
        <begin position="2"/>
        <end position="154"/>
    </location>
</feature>
<name>A0A1M6L404_9RHOB</name>
<evidence type="ECO:0000313" key="3">
    <source>
        <dbReference type="Proteomes" id="UP000184040"/>
    </source>
</evidence>
<dbReference type="PANTHER" id="PTHR45655">
    <property type="entry name" value="GUANYLATE CYCLASE SOLUBLE SUBUNIT BETA-2"/>
    <property type="match status" value="1"/>
</dbReference>
<dbReference type="InterPro" id="IPR011644">
    <property type="entry name" value="Heme_NO-bd"/>
</dbReference>
<gene>
    <name evidence="2" type="ORF">SAMN04488012_11420</name>
</gene>
<dbReference type="Gene3D" id="3.90.1520.10">
    <property type="entry name" value="H-NOX domain"/>
    <property type="match status" value="1"/>
</dbReference>
<dbReference type="RefSeq" id="WP_073129664.1">
    <property type="nucleotide sequence ID" value="NZ_FQZA01000014.1"/>
</dbReference>
<dbReference type="InterPro" id="IPR038158">
    <property type="entry name" value="H-NOX_domain_sf"/>
</dbReference>
<reference evidence="2 3" key="1">
    <citation type="submission" date="2016-11" db="EMBL/GenBank/DDBJ databases">
        <authorList>
            <person name="Jaros S."/>
            <person name="Januszkiewicz K."/>
            <person name="Wedrychowicz H."/>
        </authorList>
    </citation>
    <scope>NUCLEOTIDE SEQUENCE [LARGE SCALE GENOMIC DNA]</scope>
    <source>
        <strain evidence="2 3">DSM 26892</strain>
    </source>
</reference>
<dbReference type="Proteomes" id="UP000184040">
    <property type="component" value="Unassembled WGS sequence"/>
</dbReference>
<evidence type="ECO:0000259" key="1">
    <source>
        <dbReference type="Pfam" id="PF07700"/>
    </source>
</evidence>
<dbReference type="EMBL" id="FQZA01000014">
    <property type="protein sequence ID" value="SHJ65779.1"/>
    <property type="molecule type" value="Genomic_DNA"/>
</dbReference>
<dbReference type="SUPFAM" id="SSF111126">
    <property type="entry name" value="Ligand-binding domain in the NO signalling and Golgi transport"/>
    <property type="match status" value="1"/>
</dbReference>
<dbReference type="InterPro" id="IPR024096">
    <property type="entry name" value="NO_sig/Golgi_transp_ligand-bd"/>
</dbReference>
<sequence>MHGLIVRSVQSFVTDVYGAAQWQRVAVRADLPTSDVEAMMRYADDVFARTVSAAASVLDKPVDGLLEDLGTYLVSHRSMGRIRRLLRFGGADFVEFIESLDDLVGRAHLAMPDLGLPAIQVRAVGPGLYTVSCAWAAMDLTALLIGALRAMADDYGALAMVDAAPASDGAGVRVTLLSSAFTPGRSFELRRARP</sequence>
<evidence type="ECO:0000313" key="2">
    <source>
        <dbReference type="EMBL" id="SHJ65779.1"/>
    </source>
</evidence>
<dbReference type="STRING" id="313368.SAMN04488012_11420"/>
<dbReference type="PANTHER" id="PTHR45655:SF13">
    <property type="entry name" value="SOLUBLE GUANYLATE CYCLASE GCY-32-RELATED"/>
    <property type="match status" value="1"/>
</dbReference>
<dbReference type="GO" id="GO:0020037">
    <property type="term" value="F:heme binding"/>
    <property type="evidence" value="ECO:0007669"/>
    <property type="project" value="InterPro"/>
</dbReference>